<dbReference type="AlphaFoldDB" id="A0A392R9H5"/>
<feature type="non-terminal residue" evidence="2">
    <location>
        <position position="1"/>
    </location>
</feature>
<sequence length="111" mass="12414">EDEEPVTTIILPETQSKNEMQEETKLEETEFITSVEEQPKKLVDGSDFLPMTDPNLKIFEEENKEEKEKESKTHHSFSINFFVSKTTTNNTVSFNFAAAGAAAKTTGSAHG</sequence>
<protein>
    <submittedName>
        <fullName evidence="2">Uncharacterized protein</fullName>
    </submittedName>
</protein>
<keyword evidence="3" id="KW-1185">Reference proteome</keyword>
<organism evidence="2 3">
    <name type="scientific">Trifolium medium</name>
    <dbReference type="NCBI Taxonomy" id="97028"/>
    <lineage>
        <taxon>Eukaryota</taxon>
        <taxon>Viridiplantae</taxon>
        <taxon>Streptophyta</taxon>
        <taxon>Embryophyta</taxon>
        <taxon>Tracheophyta</taxon>
        <taxon>Spermatophyta</taxon>
        <taxon>Magnoliopsida</taxon>
        <taxon>eudicotyledons</taxon>
        <taxon>Gunneridae</taxon>
        <taxon>Pentapetalae</taxon>
        <taxon>rosids</taxon>
        <taxon>fabids</taxon>
        <taxon>Fabales</taxon>
        <taxon>Fabaceae</taxon>
        <taxon>Papilionoideae</taxon>
        <taxon>50 kb inversion clade</taxon>
        <taxon>NPAAA clade</taxon>
        <taxon>Hologalegina</taxon>
        <taxon>IRL clade</taxon>
        <taxon>Trifolieae</taxon>
        <taxon>Trifolium</taxon>
    </lineage>
</organism>
<proteinExistence type="predicted"/>
<name>A0A392R9H5_9FABA</name>
<evidence type="ECO:0000256" key="1">
    <source>
        <dbReference type="SAM" id="MobiDB-lite"/>
    </source>
</evidence>
<evidence type="ECO:0000313" key="3">
    <source>
        <dbReference type="Proteomes" id="UP000265520"/>
    </source>
</evidence>
<reference evidence="2 3" key="1">
    <citation type="journal article" date="2018" name="Front. Plant Sci.">
        <title>Red Clover (Trifolium pratense) and Zigzag Clover (T. medium) - A Picture of Genomic Similarities and Differences.</title>
        <authorList>
            <person name="Dluhosova J."/>
            <person name="Istvanek J."/>
            <person name="Nedelnik J."/>
            <person name="Repkova J."/>
        </authorList>
    </citation>
    <scope>NUCLEOTIDE SEQUENCE [LARGE SCALE GENOMIC DNA]</scope>
    <source>
        <strain evidence="3">cv. 10/8</strain>
        <tissue evidence="2">Leaf</tissue>
    </source>
</reference>
<dbReference type="Proteomes" id="UP000265520">
    <property type="component" value="Unassembled WGS sequence"/>
</dbReference>
<feature type="region of interest" description="Disordered" evidence="1">
    <location>
        <begin position="1"/>
        <end position="23"/>
    </location>
</feature>
<dbReference type="EMBL" id="LXQA010203273">
    <property type="protein sequence ID" value="MCI33298.1"/>
    <property type="molecule type" value="Genomic_DNA"/>
</dbReference>
<comment type="caution">
    <text evidence="2">The sequence shown here is derived from an EMBL/GenBank/DDBJ whole genome shotgun (WGS) entry which is preliminary data.</text>
</comment>
<evidence type="ECO:0000313" key="2">
    <source>
        <dbReference type="EMBL" id="MCI33298.1"/>
    </source>
</evidence>
<accession>A0A392R9H5</accession>